<dbReference type="PANTHER" id="PTHR21666:SF270">
    <property type="entry name" value="MUREIN HYDROLASE ACTIVATOR ENVC"/>
    <property type="match status" value="1"/>
</dbReference>
<dbReference type="AlphaFoldDB" id="A0A9X2INW0"/>
<proteinExistence type="predicted"/>
<evidence type="ECO:0000259" key="5">
    <source>
        <dbReference type="Pfam" id="PF24568"/>
    </source>
</evidence>
<dbReference type="SUPFAM" id="SSF90257">
    <property type="entry name" value="Myosin rod fragments"/>
    <property type="match status" value="1"/>
</dbReference>
<sequence>MKQRLGLVAVALLLVTGSLGAGLFDHKALANSEIEGKISDVQRERQEKQEEAKKTEAEIQKLETEMQQLNDEIRKIDHEVATTSQNIRDKRSEIEEVRAHIEALRAEIAELEERIAERDVLLKDRARAMYQSGGSINYLEVILGAKSFGDFLDRVNALSVIAQQDRNIIEAHIEDQNRLEEAKLQVEQELQTLEGHLAELEQMMAELESQRQQKDDLMNRLQQREDELHDDLGELENADEILRAQEAALKKELAEYEERQRQAAAAAAAASRSGGGGGQMHSTPAVTNSGFMRPATGSITSTFGPRSSFGGRMHYGIDIGKNGRTGDVPIVAVQDGTVVSASYMNGYGNTVIIAHYVEGQLITTLYAHMERLNVSSGQSVSKGQTIGIMGNTGRSFGAHLHFEVHEGGWNGAKSNAVNPLNYIPN</sequence>
<dbReference type="RefSeq" id="WP_251223404.1">
    <property type="nucleotide sequence ID" value="NZ_JAMBOL010000008.1"/>
</dbReference>
<feature type="chain" id="PRO_5040912790" evidence="3">
    <location>
        <begin position="22"/>
        <end position="425"/>
    </location>
</feature>
<dbReference type="Pfam" id="PF01551">
    <property type="entry name" value="Peptidase_M23"/>
    <property type="match status" value="1"/>
</dbReference>
<dbReference type="PANTHER" id="PTHR21666">
    <property type="entry name" value="PEPTIDASE-RELATED"/>
    <property type="match status" value="1"/>
</dbReference>
<name>A0A9X2INW0_9BACI</name>
<dbReference type="CDD" id="cd12797">
    <property type="entry name" value="M23_peptidase"/>
    <property type="match status" value="1"/>
</dbReference>
<dbReference type="EMBL" id="JAMBOL010000008">
    <property type="protein sequence ID" value="MCM3714635.1"/>
    <property type="molecule type" value="Genomic_DNA"/>
</dbReference>
<feature type="domain" description="Peptidoglycan hydrolase PcsB coiled-coil" evidence="5">
    <location>
        <begin position="108"/>
        <end position="181"/>
    </location>
</feature>
<evidence type="ECO:0000256" key="2">
    <source>
        <dbReference type="SAM" id="Coils"/>
    </source>
</evidence>
<evidence type="ECO:0000313" key="7">
    <source>
        <dbReference type="Proteomes" id="UP001139179"/>
    </source>
</evidence>
<dbReference type="InterPro" id="IPR050570">
    <property type="entry name" value="Cell_wall_metabolism_enzyme"/>
</dbReference>
<evidence type="ECO:0000259" key="4">
    <source>
        <dbReference type="Pfam" id="PF01551"/>
    </source>
</evidence>
<keyword evidence="1 3" id="KW-0732">Signal</keyword>
<dbReference type="Gene3D" id="2.70.70.10">
    <property type="entry name" value="Glucose Permease (Domain IIA)"/>
    <property type="match status" value="1"/>
</dbReference>
<gene>
    <name evidence="6" type="ORF">M3202_11090</name>
</gene>
<feature type="coiled-coil region" evidence="2">
    <location>
        <begin position="31"/>
        <end position="121"/>
    </location>
</feature>
<protein>
    <submittedName>
        <fullName evidence="6">Peptidoglycan DD-metalloendopeptidase family protein</fullName>
    </submittedName>
</protein>
<evidence type="ECO:0000313" key="6">
    <source>
        <dbReference type="EMBL" id="MCM3714635.1"/>
    </source>
</evidence>
<dbReference type="Gene3D" id="6.10.250.3150">
    <property type="match status" value="1"/>
</dbReference>
<dbReference type="SUPFAM" id="SSF51261">
    <property type="entry name" value="Duplicated hybrid motif"/>
    <property type="match status" value="1"/>
</dbReference>
<dbReference type="InterPro" id="IPR057309">
    <property type="entry name" value="PcsB_CC"/>
</dbReference>
<feature type="signal peptide" evidence="3">
    <location>
        <begin position="1"/>
        <end position="21"/>
    </location>
</feature>
<dbReference type="InterPro" id="IPR016047">
    <property type="entry name" value="M23ase_b-sheet_dom"/>
</dbReference>
<evidence type="ECO:0000256" key="3">
    <source>
        <dbReference type="SAM" id="SignalP"/>
    </source>
</evidence>
<dbReference type="Pfam" id="PF24568">
    <property type="entry name" value="CC_PcsB"/>
    <property type="match status" value="1"/>
</dbReference>
<feature type="domain" description="M23ase beta-sheet core" evidence="4">
    <location>
        <begin position="312"/>
        <end position="410"/>
    </location>
</feature>
<accession>A0A9X2INW0</accession>
<dbReference type="InterPro" id="IPR011055">
    <property type="entry name" value="Dup_hybrid_motif"/>
</dbReference>
<evidence type="ECO:0000256" key="1">
    <source>
        <dbReference type="ARBA" id="ARBA00022729"/>
    </source>
</evidence>
<keyword evidence="7" id="KW-1185">Reference proteome</keyword>
<comment type="caution">
    <text evidence="6">The sequence shown here is derived from an EMBL/GenBank/DDBJ whole genome shotgun (WGS) entry which is preliminary data.</text>
</comment>
<feature type="coiled-coil region" evidence="2">
    <location>
        <begin position="169"/>
        <end position="266"/>
    </location>
</feature>
<keyword evidence="2" id="KW-0175">Coiled coil</keyword>
<organism evidence="6 7">
    <name type="scientific">Halalkalibacter oceani</name>
    <dbReference type="NCBI Taxonomy" id="1653776"/>
    <lineage>
        <taxon>Bacteria</taxon>
        <taxon>Bacillati</taxon>
        <taxon>Bacillota</taxon>
        <taxon>Bacilli</taxon>
        <taxon>Bacillales</taxon>
        <taxon>Bacillaceae</taxon>
        <taxon>Halalkalibacter</taxon>
    </lineage>
</organism>
<dbReference type="Proteomes" id="UP001139179">
    <property type="component" value="Unassembled WGS sequence"/>
</dbReference>
<reference evidence="6" key="1">
    <citation type="submission" date="2022-05" db="EMBL/GenBank/DDBJ databases">
        <title>Comparative Genomics of Spacecraft Associated Microbes.</title>
        <authorList>
            <person name="Tran M.T."/>
            <person name="Wright A."/>
            <person name="Seuylemezian A."/>
            <person name="Eisen J."/>
            <person name="Coil D."/>
        </authorList>
    </citation>
    <scope>NUCLEOTIDE SEQUENCE</scope>
    <source>
        <strain evidence="6">214.1.1</strain>
    </source>
</reference>
<dbReference type="GO" id="GO:0004222">
    <property type="term" value="F:metalloendopeptidase activity"/>
    <property type="evidence" value="ECO:0007669"/>
    <property type="project" value="TreeGrafter"/>
</dbReference>